<dbReference type="InterPro" id="IPR020846">
    <property type="entry name" value="MFS_dom"/>
</dbReference>
<keyword evidence="7 10" id="KW-1133">Transmembrane helix</keyword>
<evidence type="ECO:0000256" key="5">
    <source>
        <dbReference type="ARBA" id="ARBA00022692"/>
    </source>
</evidence>
<accession>A0A7M7MIS6</accession>
<feature type="transmembrane region" description="Helical" evidence="10">
    <location>
        <begin position="435"/>
        <end position="459"/>
    </location>
</feature>
<dbReference type="GO" id="GO:0005886">
    <property type="term" value="C:plasma membrane"/>
    <property type="evidence" value="ECO:0007669"/>
    <property type="project" value="UniProtKB-SubCell"/>
</dbReference>
<dbReference type="InParanoid" id="A0A7M7MIS6"/>
<dbReference type="PIRSF" id="PIRSF002808">
    <property type="entry name" value="Hexose_phosphate_transp"/>
    <property type="match status" value="1"/>
</dbReference>
<dbReference type="Gene3D" id="1.20.1250.20">
    <property type="entry name" value="MFS general substrate transporter like domains"/>
    <property type="match status" value="2"/>
</dbReference>
<dbReference type="SUPFAM" id="SSF103473">
    <property type="entry name" value="MFS general substrate transporter"/>
    <property type="match status" value="1"/>
</dbReference>
<dbReference type="InterPro" id="IPR036259">
    <property type="entry name" value="MFS_trans_sf"/>
</dbReference>
<dbReference type="Pfam" id="PF07690">
    <property type="entry name" value="MFS_1"/>
    <property type="match status" value="1"/>
</dbReference>
<feature type="transmembrane region" description="Helical" evidence="10">
    <location>
        <begin position="272"/>
        <end position="291"/>
    </location>
</feature>
<name>A0A7M7MIS6_VARDE</name>
<evidence type="ECO:0000256" key="8">
    <source>
        <dbReference type="ARBA" id="ARBA00023136"/>
    </source>
</evidence>
<dbReference type="OrthoDB" id="6506962at2759"/>
<keyword evidence="6" id="KW-0769">Symport</keyword>
<dbReference type="GeneID" id="111253131"/>
<feature type="transmembrane region" description="Helical" evidence="10">
    <location>
        <begin position="241"/>
        <end position="260"/>
    </location>
</feature>
<comment type="subcellular location">
    <subcellularLocation>
        <location evidence="1">Cell membrane</location>
        <topology evidence="1">Multi-pass membrane protein</topology>
    </subcellularLocation>
</comment>
<evidence type="ECO:0000313" key="12">
    <source>
        <dbReference type="EnsemblMetazoa" id="XP_022668265"/>
    </source>
</evidence>
<evidence type="ECO:0000256" key="6">
    <source>
        <dbReference type="ARBA" id="ARBA00022847"/>
    </source>
</evidence>
<keyword evidence="13" id="KW-1185">Reference proteome</keyword>
<feature type="transmembrane region" description="Helical" evidence="10">
    <location>
        <begin position="181"/>
        <end position="200"/>
    </location>
</feature>
<dbReference type="InterPro" id="IPR011701">
    <property type="entry name" value="MFS"/>
</dbReference>
<dbReference type="GO" id="GO:0015293">
    <property type="term" value="F:symporter activity"/>
    <property type="evidence" value="ECO:0007669"/>
    <property type="project" value="UniProtKB-KW"/>
</dbReference>
<comment type="similarity">
    <text evidence="2">Belongs to the major facilitator superfamily. Organophosphate:Pi antiporter (OPA) (TC 2.A.1.4) family.</text>
</comment>
<dbReference type="KEGG" id="vde:111253131"/>
<dbReference type="AlphaFoldDB" id="A0A7M7MIS6"/>
<evidence type="ECO:0000256" key="10">
    <source>
        <dbReference type="SAM" id="Phobius"/>
    </source>
</evidence>
<keyword evidence="3" id="KW-0813">Transport</keyword>
<evidence type="ECO:0000256" key="2">
    <source>
        <dbReference type="ARBA" id="ARBA00009598"/>
    </source>
</evidence>
<sequence>MNRTVQNLYVTKMQTPIIEFGDPRQSPNSNSDPELLSLRERSRVEERDKCAEARDALGMSDNQTSKIPETKTDDLPVLAGLLRHRYVICLLVFTGLALAYSMRINMSVAIIQMVGSKGKNVSSADDGTCLPSGNISVAPKPGEFIWPKLEQKIVENAFFVGYTSTQVLGGIMADKYSIKWVFGYGIFLTSVFTLVTHWVARWSIYGLIALRAIEGITEGVTFPSVFCLMARWSPVQERTTMVNLCIIGSNIGTVITLPMAAALCQSSLGWPAAFYIPGALGVVWSVVWYICATSQPENHRWISDEERRYIIQNRGITHSPARKIPWLTIITSKPVWLFATARFCTSLTLYLFLTQMPIFIDTIFHISMTKNGALNALFFVCYACVAFSSGAVSDRLIQSNIMTRTNIRKLFECASAVISGVMLLLVTRIGCNWNLVAIILCCSITSLALSGGGNAAMALDLAPDLAGSVMGFGNTIGNCSGIVAPLLVGVMTSQNATYAQYNNVFYTTATISFVGAITFAMFATAEEQPWSKTKSEEARSVADQ</sequence>
<dbReference type="InterPro" id="IPR050382">
    <property type="entry name" value="MFS_Na/Anion_cotransporter"/>
</dbReference>
<feature type="transmembrane region" description="Helical" evidence="10">
    <location>
        <begin position="335"/>
        <end position="353"/>
    </location>
</feature>
<feature type="transmembrane region" description="Helical" evidence="10">
    <location>
        <begin position="504"/>
        <end position="525"/>
    </location>
</feature>
<dbReference type="GO" id="GO:0006820">
    <property type="term" value="P:monoatomic anion transport"/>
    <property type="evidence" value="ECO:0007669"/>
    <property type="project" value="TreeGrafter"/>
</dbReference>
<evidence type="ECO:0000256" key="3">
    <source>
        <dbReference type="ARBA" id="ARBA00022448"/>
    </source>
</evidence>
<feature type="domain" description="Major facilitator superfamily (MFS) profile" evidence="11">
    <location>
        <begin position="87"/>
        <end position="527"/>
    </location>
</feature>
<keyword evidence="8 10" id="KW-0472">Membrane</keyword>
<dbReference type="InterPro" id="IPR000849">
    <property type="entry name" value="Sugar_P_transporter"/>
</dbReference>
<evidence type="ECO:0000256" key="7">
    <source>
        <dbReference type="ARBA" id="ARBA00022989"/>
    </source>
</evidence>
<dbReference type="FunFam" id="1.20.1250.20:FF:000423">
    <property type="entry name" value="Putative inorganic phosphate cotransporter-like Protein"/>
    <property type="match status" value="1"/>
</dbReference>
<organism evidence="12 13">
    <name type="scientific">Varroa destructor</name>
    <name type="common">Honeybee mite</name>
    <dbReference type="NCBI Taxonomy" id="109461"/>
    <lineage>
        <taxon>Eukaryota</taxon>
        <taxon>Metazoa</taxon>
        <taxon>Ecdysozoa</taxon>
        <taxon>Arthropoda</taxon>
        <taxon>Chelicerata</taxon>
        <taxon>Arachnida</taxon>
        <taxon>Acari</taxon>
        <taxon>Parasitiformes</taxon>
        <taxon>Mesostigmata</taxon>
        <taxon>Gamasina</taxon>
        <taxon>Dermanyssoidea</taxon>
        <taxon>Varroidae</taxon>
        <taxon>Varroa</taxon>
    </lineage>
</organism>
<evidence type="ECO:0000313" key="13">
    <source>
        <dbReference type="Proteomes" id="UP000594260"/>
    </source>
</evidence>
<protein>
    <recommendedName>
        <fullName evidence="11">Major facilitator superfamily (MFS) profile domain-containing protein</fullName>
    </recommendedName>
</protein>
<evidence type="ECO:0000259" key="11">
    <source>
        <dbReference type="PROSITE" id="PS50850"/>
    </source>
</evidence>
<dbReference type="RefSeq" id="XP_022668265.1">
    <property type="nucleotide sequence ID" value="XM_022812530.1"/>
</dbReference>
<evidence type="ECO:0000256" key="1">
    <source>
        <dbReference type="ARBA" id="ARBA00004651"/>
    </source>
</evidence>
<keyword evidence="4" id="KW-1003">Cell membrane</keyword>
<feature type="transmembrane region" description="Helical" evidence="10">
    <location>
        <begin position="373"/>
        <end position="397"/>
    </location>
</feature>
<dbReference type="Proteomes" id="UP000594260">
    <property type="component" value="Unplaced"/>
</dbReference>
<evidence type="ECO:0000256" key="4">
    <source>
        <dbReference type="ARBA" id="ARBA00022475"/>
    </source>
</evidence>
<feature type="transmembrane region" description="Helical" evidence="10">
    <location>
        <begin position="471"/>
        <end position="492"/>
    </location>
</feature>
<feature type="region of interest" description="Disordered" evidence="9">
    <location>
        <begin position="19"/>
        <end position="68"/>
    </location>
</feature>
<reference evidence="12" key="1">
    <citation type="submission" date="2021-01" db="UniProtKB">
        <authorList>
            <consortium name="EnsemblMetazoa"/>
        </authorList>
    </citation>
    <scope>IDENTIFICATION</scope>
</reference>
<feature type="compositionally biased region" description="Basic and acidic residues" evidence="9">
    <location>
        <begin position="37"/>
        <end position="55"/>
    </location>
</feature>
<dbReference type="FunFam" id="1.20.1250.20:FF:000003">
    <property type="entry name" value="Solute carrier family 17 member 3"/>
    <property type="match status" value="1"/>
</dbReference>
<proteinExistence type="inferred from homology"/>
<feature type="transmembrane region" description="Helical" evidence="10">
    <location>
        <begin position="206"/>
        <end position="229"/>
    </location>
</feature>
<keyword evidence="5 10" id="KW-0812">Transmembrane</keyword>
<dbReference type="PANTHER" id="PTHR11662">
    <property type="entry name" value="SOLUTE CARRIER FAMILY 17"/>
    <property type="match status" value="1"/>
</dbReference>
<dbReference type="PROSITE" id="PS50850">
    <property type="entry name" value="MFS"/>
    <property type="match status" value="1"/>
</dbReference>
<dbReference type="OMA" id="RWNAVFY"/>
<dbReference type="EnsemblMetazoa" id="XM_022812530">
    <property type="protein sequence ID" value="XP_022668265"/>
    <property type="gene ID" value="LOC111253131"/>
</dbReference>
<feature type="transmembrane region" description="Helical" evidence="10">
    <location>
        <begin position="84"/>
        <end position="102"/>
    </location>
</feature>
<dbReference type="PANTHER" id="PTHR11662:SF399">
    <property type="entry name" value="FI19708P1-RELATED"/>
    <property type="match status" value="1"/>
</dbReference>
<evidence type="ECO:0000256" key="9">
    <source>
        <dbReference type="SAM" id="MobiDB-lite"/>
    </source>
</evidence>